<dbReference type="Proteomes" id="UP000199550">
    <property type="component" value="Unassembled WGS sequence"/>
</dbReference>
<name>A0A1I4HD12_9RHOB</name>
<dbReference type="EMBL" id="FOTF01000017">
    <property type="protein sequence ID" value="SFL40189.1"/>
    <property type="molecule type" value="Genomic_DNA"/>
</dbReference>
<organism evidence="2 3">
    <name type="scientific">Loktanella salsilacus</name>
    <dbReference type="NCBI Taxonomy" id="195913"/>
    <lineage>
        <taxon>Bacteria</taxon>
        <taxon>Pseudomonadati</taxon>
        <taxon>Pseudomonadota</taxon>
        <taxon>Alphaproteobacteria</taxon>
        <taxon>Rhodobacterales</taxon>
        <taxon>Roseobacteraceae</taxon>
        <taxon>Loktanella</taxon>
    </lineage>
</organism>
<protein>
    <recommendedName>
        <fullName evidence="1">Hypervirulence associated protein TUDOR domain-containing protein</fullName>
    </recommendedName>
</protein>
<evidence type="ECO:0000259" key="1">
    <source>
        <dbReference type="Pfam" id="PF11160"/>
    </source>
</evidence>
<reference evidence="2 3" key="1">
    <citation type="submission" date="2016-10" db="EMBL/GenBank/DDBJ databases">
        <authorList>
            <person name="de Groot N.N."/>
        </authorList>
    </citation>
    <scope>NUCLEOTIDE SEQUENCE [LARGE SCALE GENOMIC DNA]</scope>
    <source>
        <strain evidence="2 3">DSM 16199</strain>
    </source>
</reference>
<accession>A0A1I4HD12</accession>
<dbReference type="GeneID" id="97889690"/>
<dbReference type="InterPro" id="IPR021331">
    <property type="entry name" value="Hva1_TUDOR"/>
</dbReference>
<dbReference type="STRING" id="195913.SAMN04488004_11740"/>
<keyword evidence="3" id="KW-1185">Reference proteome</keyword>
<evidence type="ECO:0000313" key="2">
    <source>
        <dbReference type="EMBL" id="SFL40189.1"/>
    </source>
</evidence>
<dbReference type="OrthoDB" id="283968at2"/>
<dbReference type="AlphaFoldDB" id="A0A1I4HD12"/>
<dbReference type="Pfam" id="PF11160">
    <property type="entry name" value="Hva1_TUDOR"/>
    <property type="match status" value="1"/>
</dbReference>
<sequence>MSDFKEGDSVKWNWGNGTGTGEVVKRYTRKTTLTIKGSDVTRDASDDEPAFRIKQDDGDEVLKSITEIEAA</sequence>
<proteinExistence type="predicted"/>
<gene>
    <name evidence="2" type="ORF">SAMN04488004_11740</name>
</gene>
<feature type="domain" description="Hypervirulence associated protein TUDOR" evidence="1">
    <location>
        <begin position="7"/>
        <end position="64"/>
    </location>
</feature>
<evidence type="ECO:0000313" key="3">
    <source>
        <dbReference type="Proteomes" id="UP000199550"/>
    </source>
</evidence>
<dbReference type="RefSeq" id="WP_090190608.1">
    <property type="nucleotide sequence ID" value="NZ_CAXIDI010000019.1"/>
</dbReference>